<dbReference type="Pfam" id="PF12679">
    <property type="entry name" value="ABC2_membrane_2"/>
    <property type="match status" value="1"/>
</dbReference>
<dbReference type="Proteomes" id="UP000192674">
    <property type="component" value="Unassembled WGS sequence"/>
</dbReference>
<dbReference type="AlphaFoldDB" id="A0A1Y5XYS0"/>
<protein>
    <submittedName>
        <fullName evidence="2">ABC-2 type transport system permease protein</fullName>
    </submittedName>
</protein>
<organism evidence="2 3">
    <name type="scientific">Kibdelosporangium aridum</name>
    <dbReference type="NCBI Taxonomy" id="2030"/>
    <lineage>
        <taxon>Bacteria</taxon>
        <taxon>Bacillati</taxon>
        <taxon>Actinomycetota</taxon>
        <taxon>Actinomycetes</taxon>
        <taxon>Pseudonocardiales</taxon>
        <taxon>Pseudonocardiaceae</taxon>
        <taxon>Kibdelosporangium</taxon>
    </lineage>
</organism>
<dbReference type="EMBL" id="FWXV01000007">
    <property type="protein sequence ID" value="SMD21923.1"/>
    <property type="molecule type" value="Genomic_DNA"/>
</dbReference>
<proteinExistence type="predicted"/>
<sequence length="238" mass="24461">MNLTIAGLTARALLGRRRILLLLPMPALLIGLTLIANSSPASPDEWGPIVLGQLGLGVILPLTALIVGSSVLGLEIEDGTITHILAKPLPRSEIIVAKLVVAWAVTAVTTALPLGIAGMITDSGATGVGLAVGAAVGALAYTAFFLALSLMSRRPVAIGLIYIMLWENLLVQFVSGARTLSIQQYSVTLADGLAGNTELLNSNLSTVTASILAAAFIAIGTVVATQRLRSFALTGETS</sequence>
<feature type="transmembrane region" description="Helical" evidence="1">
    <location>
        <begin position="49"/>
        <end position="74"/>
    </location>
</feature>
<feature type="transmembrane region" description="Helical" evidence="1">
    <location>
        <begin position="155"/>
        <end position="175"/>
    </location>
</feature>
<feature type="transmembrane region" description="Helical" evidence="1">
    <location>
        <begin position="95"/>
        <end position="116"/>
    </location>
</feature>
<keyword evidence="1" id="KW-1133">Transmembrane helix</keyword>
<feature type="transmembrane region" description="Helical" evidence="1">
    <location>
        <begin position="19"/>
        <end position="37"/>
    </location>
</feature>
<keyword evidence="3" id="KW-1185">Reference proteome</keyword>
<name>A0A1Y5XYS0_KIBAR</name>
<feature type="transmembrane region" description="Helical" evidence="1">
    <location>
        <begin position="128"/>
        <end position="148"/>
    </location>
</feature>
<keyword evidence="1" id="KW-0812">Transmembrane</keyword>
<evidence type="ECO:0000256" key="1">
    <source>
        <dbReference type="SAM" id="Phobius"/>
    </source>
</evidence>
<evidence type="ECO:0000313" key="2">
    <source>
        <dbReference type="EMBL" id="SMD21923.1"/>
    </source>
</evidence>
<evidence type="ECO:0000313" key="3">
    <source>
        <dbReference type="Proteomes" id="UP000192674"/>
    </source>
</evidence>
<dbReference type="OrthoDB" id="5146799at2"/>
<dbReference type="RefSeq" id="WP_084431059.1">
    <property type="nucleotide sequence ID" value="NZ_FWXV01000007.1"/>
</dbReference>
<keyword evidence="1" id="KW-0472">Membrane</keyword>
<reference evidence="2 3" key="1">
    <citation type="submission" date="2017-04" db="EMBL/GenBank/DDBJ databases">
        <authorList>
            <person name="Afonso C.L."/>
            <person name="Miller P.J."/>
            <person name="Scott M.A."/>
            <person name="Spackman E."/>
            <person name="Goraichik I."/>
            <person name="Dimitrov K.M."/>
            <person name="Suarez D.L."/>
            <person name="Swayne D.E."/>
        </authorList>
    </citation>
    <scope>NUCLEOTIDE SEQUENCE [LARGE SCALE GENOMIC DNA]</scope>
    <source>
        <strain evidence="2 3">DSM 43828</strain>
    </source>
</reference>
<dbReference type="GO" id="GO:0140359">
    <property type="term" value="F:ABC-type transporter activity"/>
    <property type="evidence" value="ECO:0007669"/>
    <property type="project" value="InterPro"/>
</dbReference>
<accession>A0A1Y5XYS0</accession>
<dbReference type="GO" id="GO:0005886">
    <property type="term" value="C:plasma membrane"/>
    <property type="evidence" value="ECO:0007669"/>
    <property type="project" value="UniProtKB-SubCell"/>
</dbReference>
<gene>
    <name evidence="2" type="ORF">SAMN05661093_07205</name>
</gene>
<feature type="transmembrane region" description="Helical" evidence="1">
    <location>
        <begin position="204"/>
        <end position="224"/>
    </location>
</feature>